<evidence type="ECO:0000259" key="2">
    <source>
        <dbReference type="Pfam" id="PF13193"/>
    </source>
</evidence>
<dbReference type="InterPro" id="IPR045851">
    <property type="entry name" value="AMP-bd_C_sf"/>
</dbReference>
<dbReference type="RefSeq" id="WP_380715261.1">
    <property type="nucleotide sequence ID" value="NZ_JBHSGI010000002.1"/>
</dbReference>
<dbReference type="InterPro" id="IPR025110">
    <property type="entry name" value="AMP-bd_C"/>
</dbReference>
<dbReference type="Pfam" id="PF00501">
    <property type="entry name" value="AMP-binding"/>
    <property type="match status" value="1"/>
</dbReference>
<evidence type="ECO:0000259" key="1">
    <source>
        <dbReference type="Pfam" id="PF00501"/>
    </source>
</evidence>
<dbReference type="PANTHER" id="PTHR43767">
    <property type="entry name" value="LONG-CHAIN-FATTY-ACID--COA LIGASE"/>
    <property type="match status" value="1"/>
</dbReference>
<organism evidence="3 4">
    <name type="scientific">Seohaeicola nanhaiensis</name>
    <dbReference type="NCBI Taxonomy" id="1387282"/>
    <lineage>
        <taxon>Bacteria</taxon>
        <taxon>Pseudomonadati</taxon>
        <taxon>Pseudomonadota</taxon>
        <taxon>Alphaproteobacteria</taxon>
        <taxon>Rhodobacterales</taxon>
        <taxon>Roseobacteraceae</taxon>
        <taxon>Seohaeicola</taxon>
    </lineage>
</organism>
<evidence type="ECO:0000313" key="4">
    <source>
        <dbReference type="Proteomes" id="UP001595973"/>
    </source>
</evidence>
<dbReference type="EMBL" id="JBHSGI010000002">
    <property type="protein sequence ID" value="MFC4667241.1"/>
    <property type="molecule type" value="Genomic_DNA"/>
</dbReference>
<dbReference type="PROSITE" id="PS00455">
    <property type="entry name" value="AMP_BINDING"/>
    <property type="match status" value="1"/>
</dbReference>
<dbReference type="InterPro" id="IPR042099">
    <property type="entry name" value="ANL_N_sf"/>
</dbReference>
<dbReference type="InterPro" id="IPR000873">
    <property type="entry name" value="AMP-dep_synth/lig_dom"/>
</dbReference>
<comment type="caution">
    <text evidence="3">The sequence shown here is derived from an EMBL/GenBank/DDBJ whole genome shotgun (WGS) entry which is preliminary data.</text>
</comment>
<name>A0ABV9KB91_9RHOB</name>
<dbReference type="Pfam" id="PF13193">
    <property type="entry name" value="AMP-binding_C"/>
    <property type="match status" value="1"/>
</dbReference>
<accession>A0ABV9KB91</accession>
<dbReference type="SUPFAM" id="SSF56801">
    <property type="entry name" value="Acetyl-CoA synthetase-like"/>
    <property type="match status" value="1"/>
</dbReference>
<feature type="domain" description="AMP-binding enzyme C-terminal" evidence="2">
    <location>
        <begin position="441"/>
        <end position="519"/>
    </location>
</feature>
<evidence type="ECO:0000313" key="3">
    <source>
        <dbReference type="EMBL" id="MFC4667241.1"/>
    </source>
</evidence>
<proteinExistence type="predicted"/>
<protein>
    <submittedName>
        <fullName evidence="3">Class I adenylate-forming enzyme family protein</fullName>
    </submittedName>
</protein>
<dbReference type="PANTHER" id="PTHR43767:SF1">
    <property type="entry name" value="NONRIBOSOMAL PEPTIDE SYNTHASE PES1 (EUROFUNG)-RELATED"/>
    <property type="match status" value="1"/>
</dbReference>
<gene>
    <name evidence="3" type="ORF">ACFO5X_01635</name>
</gene>
<dbReference type="Gene3D" id="3.30.300.30">
    <property type="match status" value="1"/>
</dbReference>
<dbReference type="InterPro" id="IPR050237">
    <property type="entry name" value="ATP-dep_AMP-bd_enzyme"/>
</dbReference>
<dbReference type="InterPro" id="IPR020845">
    <property type="entry name" value="AMP-binding_CS"/>
</dbReference>
<dbReference type="Proteomes" id="UP001595973">
    <property type="component" value="Unassembled WGS sequence"/>
</dbReference>
<dbReference type="Gene3D" id="3.40.50.12780">
    <property type="entry name" value="N-terminal domain of ligase-like"/>
    <property type="match status" value="1"/>
</dbReference>
<feature type="domain" description="AMP-dependent synthetase/ligase" evidence="1">
    <location>
        <begin position="31"/>
        <end position="391"/>
    </location>
</feature>
<sequence length="547" mass="60600">MTSPGVAEMARMRAEAEAAEYPESIGDFVDRAASLHGERVLARYLDGGLELSYRQFAEATKRLASSFLNYGIRKGTHVAVMLPNVPAFALTWVALGRIGAVMVPVNTGYTQEELTFVLGDSDAQFVVIDAAFLETLDRMEQVPPLLRDRPAALIVHGGSREGAGDFLAMLDHGAPDFVAPSPVGRNDLLNLQYTSGTTGFPKGCMLPHDYWILIGSNAARWRGATGDVKNVLIWAPFFYMDPQWQFLMAMALGGTAKIAPRMSLSKFYGYLKDEEIHYCIFPEPGLEAWTEGPMDRDVHLKYVSIFGWRAEAREEVQRRFGLLARESFGMTEIGGGTLVPSSDKERALQVTTGLPAAFRECMIADEDGNELPRGTVGELCVAGRGILWGYYKRPEANAASFRGKWFRTGDLFVQDEEGYLRIVGRIKDMIRRSGENIAAQEVEAALRAMDGVWEVAAVGVPDPRRGQEVKAYILPEEGVRPEDIPPEAILAHCESRLAKFKQPRFIEYVSEFPRTPSNKIRKPDLVAAKPDLRAGSWDRESGTWLPG</sequence>
<reference evidence="4" key="1">
    <citation type="journal article" date="2019" name="Int. J. Syst. Evol. Microbiol.">
        <title>The Global Catalogue of Microorganisms (GCM) 10K type strain sequencing project: providing services to taxonomists for standard genome sequencing and annotation.</title>
        <authorList>
            <consortium name="The Broad Institute Genomics Platform"/>
            <consortium name="The Broad Institute Genome Sequencing Center for Infectious Disease"/>
            <person name="Wu L."/>
            <person name="Ma J."/>
        </authorList>
    </citation>
    <scope>NUCLEOTIDE SEQUENCE [LARGE SCALE GENOMIC DNA]</scope>
    <source>
        <strain evidence="4">CGMCC 4.7283</strain>
    </source>
</reference>
<keyword evidence="4" id="KW-1185">Reference proteome</keyword>